<accession>A0ABY5Z0Z2</accession>
<evidence type="ECO:0000313" key="1">
    <source>
        <dbReference type="EMBL" id="UWZ34753.1"/>
    </source>
</evidence>
<evidence type="ECO:0000313" key="2">
    <source>
        <dbReference type="Proteomes" id="UP001058271"/>
    </source>
</evidence>
<name>A0ABY5Z0Z2_9ACTN</name>
<sequence>MSSVPLIKFDSKPSLAVSRLHTNGLSGDSTELSVGCPFGYKSAFVKPCQSLVARLVVIVATLIVHQYRRVTGEHIVRVDVADGEVAHGLSADVAVDPEHDQCVVVRSAKLIARGQMMFNREAGL</sequence>
<dbReference type="RefSeq" id="WP_260724089.1">
    <property type="nucleotide sequence ID" value="NZ_BAAABS010000052.1"/>
</dbReference>
<dbReference type="EMBL" id="CP073721">
    <property type="protein sequence ID" value="UWZ34753.1"/>
    <property type="molecule type" value="Genomic_DNA"/>
</dbReference>
<gene>
    <name evidence="1" type="ORF">Drose_26600</name>
</gene>
<dbReference type="Proteomes" id="UP001058271">
    <property type="component" value="Chromosome"/>
</dbReference>
<organism evidence="1 2">
    <name type="scientific">Dactylosporangium roseum</name>
    <dbReference type="NCBI Taxonomy" id="47989"/>
    <lineage>
        <taxon>Bacteria</taxon>
        <taxon>Bacillati</taxon>
        <taxon>Actinomycetota</taxon>
        <taxon>Actinomycetes</taxon>
        <taxon>Micromonosporales</taxon>
        <taxon>Micromonosporaceae</taxon>
        <taxon>Dactylosporangium</taxon>
    </lineage>
</organism>
<reference evidence="1" key="1">
    <citation type="submission" date="2021-04" db="EMBL/GenBank/DDBJ databases">
        <title>Biosynthetic gene clusters of Dactylosporangioum roseum.</title>
        <authorList>
            <person name="Hartkoorn R.C."/>
            <person name="Beaudoing E."/>
            <person name="Hot D."/>
            <person name="Moureu S."/>
        </authorList>
    </citation>
    <scope>NUCLEOTIDE SEQUENCE</scope>
    <source>
        <strain evidence="1">NRRL B-16295</strain>
    </source>
</reference>
<keyword evidence="2" id="KW-1185">Reference proteome</keyword>
<proteinExistence type="predicted"/>
<protein>
    <submittedName>
        <fullName evidence="1">Uncharacterized protein</fullName>
    </submittedName>
</protein>